<feature type="non-terminal residue" evidence="5">
    <location>
        <position position="1"/>
    </location>
</feature>
<dbReference type="PANTHER" id="PTHR46011">
    <property type="entry name" value="NUCLEAR HORMONE RECEPTOR FAMILY MEMBER NHR-86-RELATED"/>
    <property type="match status" value="1"/>
</dbReference>
<evidence type="ECO:0000313" key="5">
    <source>
        <dbReference type="EMBL" id="GMS90679.1"/>
    </source>
</evidence>
<keyword evidence="3" id="KW-0675">Receptor</keyword>
<proteinExistence type="predicted"/>
<reference evidence="5" key="1">
    <citation type="submission" date="2023-10" db="EMBL/GenBank/DDBJ databases">
        <title>Genome assembly of Pristionchus species.</title>
        <authorList>
            <person name="Yoshida K."/>
            <person name="Sommer R.J."/>
        </authorList>
    </citation>
    <scope>NUCLEOTIDE SEQUENCE</scope>
    <source>
        <strain evidence="5">RS0144</strain>
    </source>
</reference>
<name>A0AAV5T5U6_9BILA</name>
<dbReference type="InterPro" id="IPR035500">
    <property type="entry name" value="NHR-like_dom_sf"/>
</dbReference>
<dbReference type="AlphaFoldDB" id="A0AAV5T5U6"/>
<accession>A0AAV5T5U6</accession>
<feature type="non-terminal residue" evidence="5">
    <location>
        <position position="120"/>
    </location>
</feature>
<dbReference type="Proteomes" id="UP001432027">
    <property type="component" value="Unassembled WGS sequence"/>
</dbReference>
<dbReference type="GO" id="GO:0003700">
    <property type="term" value="F:DNA-binding transcription factor activity"/>
    <property type="evidence" value="ECO:0007669"/>
    <property type="project" value="TreeGrafter"/>
</dbReference>
<keyword evidence="2" id="KW-0804">Transcription</keyword>
<organism evidence="5 6">
    <name type="scientific">Pristionchus entomophagus</name>
    <dbReference type="NCBI Taxonomy" id="358040"/>
    <lineage>
        <taxon>Eukaryota</taxon>
        <taxon>Metazoa</taxon>
        <taxon>Ecdysozoa</taxon>
        <taxon>Nematoda</taxon>
        <taxon>Chromadorea</taxon>
        <taxon>Rhabditida</taxon>
        <taxon>Rhabditina</taxon>
        <taxon>Diplogasteromorpha</taxon>
        <taxon>Diplogasteroidea</taxon>
        <taxon>Neodiplogasteridae</taxon>
        <taxon>Pristionchus</taxon>
    </lineage>
</organism>
<evidence type="ECO:0000256" key="3">
    <source>
        <dbReference type="ARBA" id="ARBA00023170"/>
    </source>
</evidence>
<keyword evidence="6" id="KW-1185">Reference proteome</keyword>
<feature type="domain" description="NR LBD" evidence="4">
    <location>
        <begin position="58"/>
        <end position="120"/>
    </location>
</feature>
<dbReference type="PANTHER" id="PTHR46011:SF6">
    <property type="entry name" value="HIGH ZINC ACTIVATED NUCLEAR RECEPTOR PROTEIN"/>
    <property type="match status" value="1"/>
</dbReference>
<comment type="caution">
    <text evidence="5">The sequence shown here is derived from an EMBL/GenBank/DDBJ whole genome shotgun (WGS) entry which is preliminary data.</text>
</comment>
<dbReference type="InterPro" id="IPR000536">
    <property type="entry name" value="Nucl_hrmn_rcpt_lig-bd"/>
</dbReference>
<evidence type="ECO:0000313" key="6">
    <source>
        <dbReference type="Proteomes" id="UP001432027"/>
    </source>
</evidence>
<protein>
    <recommendedName>
        <fullName evidence="4">NR LBD domain-containing protein</fullName>
    </recommendedName>
</protein>
<dbReference type="GO" id="GO:0005634">
    <property type="term" value="C:nucleus"/>
    <property type="evidence" value="ECO:0007669"/>
    <property type="project" value="TreeGrafter"/>
</dbReference>
<evidence type="ECO:0000259" key="4">
    <source>
        <dbReference type="Pfam" id="PF00104"/>
    </source>
</evidence>
<dbReference type="Pfam" id="PF00104">
    <property type="entry name" value="Hormone_recep"/>
    <property type="match status" value="1"/>
</dbReference>
<dbReference type="SUPFAM" id="SSF48508">
    <property type="entry name" value="Nuclear receptor ligand-binding domain"/>
    <property type="match status" value="1"/>
</dbReference>
<evidence type="ECO:0000256" key="1">
    <source>
        <dbReference type="ARBA" id="ARBA00023015"/>
    </source>
</evidence>
<keyword evidence="1" id="KW-0805">Transcription regulation</keyword>
<dbReference type="EMBL" id="BTSX01000003">
    <property type="protein sequence ID" value="GMS90679.1"/>
    <property type="molecule type" value="Genomic_DNA"/>
</dbReference>
<sequence length="120" mass="14262">SRTFANYTSYFGPDSSEHFFDCPNVHEFRDEAKRQLEARLRDYGSDSEMGGIRGRRRHMRRVNLRHDEFIAVLSIMFWNTEGLEVSEDVTCASQSYKEMILKELHSYYHDELRLVDYAAR</sequence>
<evidence type="ECO:0000256" key="2">
    <source>
        <dbReference type="ARBA" id="ARBA00023163"/>
    </source>
</evidence>
<gene>
    <name evidence="5" type="ORF">PENTCL1PPCAC_12854</name>
</gene>